<keyword evidence="5" id="KW-1185">Reference proteome</keyword>
<dbReference type="Gene3D" id="1.10.357.10">
    <property type="entry name" value="Tetracycline Repressor, domain 2"/>
    <property type="match status" value="1"/>
</dbReference>
<evidence type="ECO:0000256" key="2">
    <source>
        <dbReference type="PROSITE-ProRule" id="PRU00335"/>
    </source>
</evidence>
<proteinExistence type="predicted"/>
<dbReference type="RefSeq" id="WP_257769738.1">
    <property type="nucleotide sequence ID" value="NZ_CP102480.1"/>
</dbReference>
<evidence type="ECO:0000313" key="4">
    <source>
        <dbReference type="EMBL" id="UUX50552.1"/>
    </source>
</evidence>
<dbReference type="KEGG" id="naci:NUH88_02405"/>
<reference evidence="4" key="1">
    <citation type="submission" date="2022-08" db="EMBL/GenBank/DDBJ databases">
        <title>Nisaea acidiphila sp. nov., isolated from a marine algal debris and emended description of the genus Nisaea Urios et al. 2008.</title>
        <authorList>
            <person name="Kwon K."/>
        </authorList>
    </citation>
    <scope>NUCLEOTIDE SEQUENCE</scope>
    <source>
        <strain evidence="4">MEBiC11861</strain>
    </source>
</reference>
<dbReference type="SUPFAM" id="SSF46689">
    <property type="entry name" value="Homeodomain-like"/>
    <property type="match status" value="1"/>
</dbReference>
<dbReference type="GO" id="GO:0003700">
    <property type="term" value="F:DNA-binding transcription factor activity"/>
    <property type="evidence" value="ECO:0007669"/>
    <property type="project" value="TreeGrafter"/>
</dbReference>
<dbReference type="PANTHER" id="PTHR30055:SF146">
    <property type="entry name" value="HTH-TYPE TRANSCRIPTIONAL DUAL REGULATOR CECR"/>
    <property type="match status" value="1"/>
</dbReference>
<dbReference type="Pfam" id="PF14246">
    <property type="entry name" value="TetR_C_7"/>
    <property type="match status" value="1"/>
</dbReference>
<feature type="domain" description="HTH tetR-type" evidence="3">
    <location>
        <begin position="7"/>
        <end position="67"/>
    </location>
</feature>
<dbReference type="EMBL" id="CP102480">
    <property type="protein sequence ID" value="UUX50552.1"/>
    <property type="molecule type" value="Genomic_DNA"/>
</dbReference>
<evidence type="ECO:0000313" key="5">
    <source>
        <dbReference type="Proteomes" id="UP001060336"/>
    </source>
</evidence>
<dbReference type="PROSITE" id="PS50977">
    <property type="entry name" value="HTH_TETR_2"/>
    <property type="match status" value="1"/>
</dbReference>
<dbReference type="Proteomes" id="UP001060336">
    <property type="component" value="Chromosome"/>
</dbReference>
<feature type="DNA-binding region" description="H-T-H motif" evidence="2">
    <location>
        <begin position="30"/>
        <end position="49"/>
    </location>
</feature>
<keyword evidence="1 2" id="KW-0238">DNA-binding</keyword>
<dbReference type="InterPro" id="IPR050109">
    <property type="entry name" value="HTH-type_TetR-like_transc_reg"/>
</dbReference>
<accession>A0A9J7AT94</accession>
<sequence length="206" mass="22658">MRTETRAERHREISRVAYDLLRAYGYNATSMLRIAKAAKASNQTMYRWYGDKRGLFQRMVEDNAGLIRDGLGKAMAETEDPLVALERLGPVLICVLLSERPILLNRAAASDCTGELGRVIAEGGRNKIVPLIEELVARAMRGGTLKFDSAAAAANWYVDLMIGDLQIRRVIDAIEAPTQKEVTARANSAFAAFLTLGRASVSNSQE</sequence>
<gene>
    <name evidence="4" type="ORF">NUH88_02405</name>
</gene>
<dbReference type="InterPro" id="IPR009057">
    <property type="entry name" value="Homeodomain-like_sf"/>
</dbReference>
<protein>
    <submittedName>
        <fullName evidence="4">TetR/AcrR family transcriptional regulator</fullName>
    </submittedName>
</protein>
<evidence type="ECO:0000259" key="3">
    <source>
        <dbReference type="PROSITE" id="PS50977"/>
    </source>
</evidence>
<organism evidence="4 5">
    <name type="scientific">Nisaea acidiphila</name>
    <dbReference type="NCBI Taxonomy" id="1862145"/>
    <lineage>
        <taxon>Bacteria</taxon>
        <taxon>Pseudomonadati</taxon>
        <taxon>Pseudomonadota</taxon>
        <taxon>Alphaproteobacteria</taxon>
        <taxon>Rhodospirillales</taxon>
        <taxon>Thalassobaculaceae</taxon>
        <taxon>Nisaea</taxon>
    </lineage>
</organism>
<name>A0A9J7AT94_9PROT</name>
<dbReference type="InterPro" id="IPR001647">
    <property type="entry name" value="HTH_TetR"/>
</dbReference>
<dbReference type="InterPro" id="IPR039536">
    <property type="entry name" value="TetR_C_Proteobacteria"/>
</dbReference>
<dbReference type="AlphaFoldDB" id="A0A9J7AT94"/>
<dbReference type="PANTHER" id="PTHR30055">
    <property type="entry name" value="HTH-TYPE TRANSCRIPTIONAL REGULATOR RUTR"/>
    <property type="match status" value="1"/>
</dbReference>
<dbReference type="GO" id="GO:0000976">
    <property type="term" value="F:transcription cis-regulatory region binding"/>
    <property type="evidence" value="ECO:0007669"/>
    <property type="project" value="TreeGrafter"/>
</dbReference>
<dbReference type="Pfam" id="PF00440">
    <property type="entry name" value="TetR_N"/>
    <property type="match status" value="1"/>
</dbReference>
<evidence type="ECO:0000256" key="1">
    <source>
        <dbReference type="ARBA" id="ARBA00023125"/>
    </source>
</evidence>
<dbReference type="Gene3D" id="1.10.10.60">
    <property type="entry name" value="Homeodomain-like"/>
    <property type="match status" value="1"/>
</dbReference>